<name>A0A367IN18_RHIAZ</name>
<organism evidence="8 9">
    <name type="scientific">Rhizopus azygosporus</name>
    <name type="common">Rhizopus microsporus var. azygosporus</name>
    <dbReference type="NCBI Taxonomy" id="86630"/>
    <lineage>
        <taxon>Eukaryota</taxon>
        <taxon>Fungi</taxon>
        <taxon>Fungi incertae sedis</taxon>
        <taxon>Mucoromycota</taxon>
        <taxon>Mucoromycotina</taxon>
        <taxon>Mucoromycetes</taxon>
        <taxon>Mucorales</taxon>
        <taxon>Mucorineae</taxon>
        <taxon>Rhizopodaceae</taxon>
        <taxon>Rhizopus</taxon>
    </lineage>
</organism>
<feature type="transmembrane region" description="Helical" evidence="6">
    <location>
        <begin position="270"/>
        <end position="298"/>
    </location>
</feature>
<dbReference type="InterPro" id="IPR050510">
    <property type="entry name" value="Cation_transp_ATPase_P-type"/>
</dbReference>
<dbReference type="Gene3D" id="3.40.50.1000">
    <property type="entry name" value="HAD superfamily/HAD-like"/>
    <property type="match status" value="1"/>
</dbReference>
<dbReference type="Pfam" id="PF00689">
    <property type="entry name" value="Cation_ATPase_C"/>
    <property type="match status" value="1"/>
</dbReference>
<dbReference type="GO" id="GO:0036376">
    <property type="term" value="P:sodium ion export across plasma membrane"/>
    <property type="evidence" value="ECO:0007669"/>
    <property type="project" value="TreeGrafter"/>
</dbReference>
<dbReference type="GO" id="GO:1990573">
    <property type="term" value="P:potassium ion import across plasma membrane"/>
    <property type="evidence" value="ECO:0007669"/>
    <property type="project" value="TreeGrafter"/>
</dbReference>
<reference evidence="8 9" key="1">
    <citation type="journal article" date="2018" name="G3 (Bethesda)">
        <title>Phylogenetic and Phylogenomic Definition of Rhizopus Species.</title>
        <authorList>
            <person name="Gryganskyi A.P."/>
            <person name="Golan J."/>
            <person name="Dolatabadi S."/>
            <person name="Mondo S."/>
            <person name="Robb S."/>
            <person name="Idnurm A."/>
            <person name="Muszewska A."/>
            <person name="Steczkiewicz K."/>
            <person name="Masonjones S."/>
            <person name="Liao H.L."/>
            <person name="Gajdeczka M.T."/>
            <person name="Anike F."/>
            <person name="Vuek A."/>
            <person name="Anishchenko I.M."/>
            <person name="Voigt K."/>
            <person name="de Hoog G.S."/>
            <person name="Smith M.E."/>
            <person name="Heitman J."/>
            <person name="Vilgalys R."/>
            <person name="Stajich J.E."/>
        </authorList>
    </citation>
    <scope>NUCLEOTIDE SEQUENCE [LARGE SCALE GENOMIC DNA]</scope>
    <source>
        <strain evidence="8 9">CBS 357.93</strain>
    </source>
</reference>
<keyword evidence="9" id="KW-1185">Reference proteome</keyword>
<dbReference type="GO" id="GO:0006883">
    <property type="term" value="P:intracellular sodium ion homeostasis"/>
    <property type="evidence" value="ECO:0007669"/>
    <property type="project" value="TreeGrafter"/>
</dbReference>
<dbReference type="GO" id="GO:0016887">
    <property type="term" value="F:ATP hydrolysis activity"/>
    <property type="evidence" value="ECO:0007669"/>
    <property type="project" value="InterPro"/>
</dbReference>
<feature type="non-terminal residue" evidence="8">
    <location>
        <position position="346"/>
    </location>
</feature>
<dbReference type="Pfam" id="PF00702">
    <property type="entry name" value="Hydrolase"/>
    <property type="match status" value="1"/>
</dbReference>
<dbReference type="EMBL" id="PJQL01004715">
    <property type="protein sequence ID" value="RCH79082.1"/>
    <property type="molecule type" value="Genomic_DNA"/>
</dbReference>
<feature type="domain" description="Cation-transporting P-type ATPase C-terminal" evidence="7">
    <location>
        <begin position="225"/>
        <end position="309"/>
    </location>
</feature>
<comment type="subcellular location">
    <subcellularLocation>
        <location evidence="1">Cell membrane</location>
        <topology evidence="1">Multi-pass membrane protein</topology>
    </subcellularLocation>
</comment>
<dbReference type="SUPFAM" id="SSF56784">
    <property type="entry name" value="HAD-like"/>
    <property type="match status" value="1"/>
</dbReference>
<dbReference type="Proteomes" id="UP000252139">
    <property type="component" value="Unassembled WGS sequence"/>
</dbReference>
<dbReference type="InterPro" id="IPR006068">
    <property type="entry name" value="ATPase_P-typ_cation-transptr_C"/>
</dbReference>
<sequence>AETVEVCRRAGVRFFMVTGDFPTTAAAIARQIGIFTTEYPHTIADLDPAKKMEEIPKYVTKSIDIRQAKDIESQSNSTLDHKMDDSSYKSLLLSGSDMITLNDAQWEQVCQYEEIVFARTSPDQKLRIIKEFQKRENVVAMTGDGVNDAPSLKAADIGIAMGGGSDVAMEAADMILLDKFSSIVAAIENGRLVFDNLKKVIIYLLPAGSWSELWPVIVNIYMGGPQTLSSFQMIVICILNDVFPSMSLMMEKPEAGLLSRPPRNPKKDRLVNFNLLLQAYGFIGLMEMLSSMFMFFYYMSEQGIPPSKVFMSFTNLTTDGYMGYTSQQLNEFINVGQSIYYINLII</sequence>
<evidence type="ECO:0000256" key="2">
    <source>
        <dbReference type="ARBA" id="ARBA00022475"/>
    </source>
</evidence>
<protein>
    <recommendedName>
        <fullName evidence="7">Cation-transporting P-type ATPase C-terminal domain-containing protein</fullName>
    </recommendedName>
</protein>
<dbReference type="NCBIfam" id="TIGR01494">
    <property type="entry name" value="ATPase_P-type"/>
    <property type="match status" value="1"/>
</dbReference>
<accession>A0A367IN18</accession>
<evidence type="ECO:0000256" key="5">
    <source>
        <dbReference type="ARBA" id="ARBA00023136"/>
    </source>
</evidence>
<dbReference type="STRING" id="86630.A0A367IN18"/>
<evidence type="ECO:0000313" key="8">
    <source>
        <dbReference type="EMBL" id="RCH79082.1"/>
    </source>
</evidence>
<dbReference type="PANTHER" id="PTHR43294:SF21">
    <property type="entry name" value="CATION TRANSPORTING ATPASE"/>
    <property type="match status" value="1"/>
</dbReference>
<dbReference type="GO" id="GO:0005524">
    <property type="term" value="F:ATP binding"/>
    <property type="evidence" value="ECO:0007669"/>
    <property type="project" value="InterPro"/>
</dbReference>
<keyword evidence="2" id="KW-1003">Cell membrane</keyword>
<comment type="caution">
    <text evidence="8">The sequence shown here is derived from an EMBL/GenBank/DDBJ whole genome shotgun (WGS) entry which is preliminary data.</text>
</comment>
<dbReference type="PRINTS" id="PR00120">
    <property type="entry name" value="HATPASE"/>
</dbReference>
<proteinExistence type="predicted"/>
<dbReference type="InterPro" id="IPR001757">
    <property type="entry name" value="P_typ_ATPase"/>
</dbReference>
<evidence type="ECO:0000256" key="4">
    <source>
        <dbReference type="ARBA" id="ARBA00022989"/>
    </source>
</evidence>
<dbReference type="InterPro" id="IPR023214">
    <property type="entry name" value="HAD_sf"/>
</dbReference>
<dbReference type="InterPro" id="IPR036412">
    <property type="entry name" value="HAD-like_sf"/>
</dbReference>
<dbReference type="GO" id="GO:0005391">
    <property type="term" value="F:P-type sodium:potassium-exchanging transporter activity"/>
    <property type="evidence" value="ECO:0007669"/>
    <property type="project" value="TreeGrafter"/>
</dbReference>
<evidence type="ECO:0000259" key="7">
    <source>
        <dbReference type="Pfam" id="PF00689"/>
    </source>
</evidence>
<dbReference type="PANTHER" id="PTHR43294">
    <property type="entry name" value="SODIUM/POTASSIUM-TRANSPORTING ATPASE SUBUNIT ALPHA"/>
    <property type="match status" value="1"/>
</dbReference>
<dbReference type="GO" id="GO:0005886">
    <property type="term" value="C:plasma membrane"/>
    <property type="evidence" value="ECO:0007669"/>
    <property type="project" value="UniProtKB-SubCell"/>
</dbReference>
<dbReference type="OrthoDB" id="158672at2759"/>
<evidence type="ECO:0000256" key="3">
    <source>
        <dbReference type="ARBA" id="ARBA00022692"/>
    </source>
</evidence>
<dbReference type="GO" id="GO:1902600">
    <property type="term" value="P:proton transmembrane transport"/>
    <property type="evidence" value="ECO:0007669"/>
    <property type="project" value="TreeGrafter"/>
</dbReference>
<feature type="non-terminal residue" evidence="8">
    <location>
        <position position="1"/>
    </location>
</feature>
<dbReference type="SUPFAM" id="SSF81665">
    <property type="entry name" value="Calcium ATPase, transmembrane domain M"/>
    <property type="match status" value="1"/>
</dbReference>
<dbReference type="Gene3D" id="1.20.1110.10">
    <property type="entry name" value="Calcium-transporting ATPase, transmembrane domain"/>
    <property type="match status" value="1"/>
</dbReference>
<keyword evidence="3 6" id="KW-0812">Transmembrane</keyword>
<dbReference type="AlphaFoldDB" id="A0A367IN18"/>
<keyword evidence="4 6" id="KW-1133">Transmembrane helix</keyword>
<evidence type="ECO:0000256" key="6">
    <source>
        <dbReference type="SAM" id="Phobius"/>
    </source>
</evidence>
<dbReference type="GO" id="GO:0030007">
    <property type="term" value="P:intracellular potassium ion homeostasis"/>
    <property type="evidence" value="ECO:0007669"/>
    <property type="project" value="TreeGrafter"/>
</dbReference>
<dbReference type="InterPro" id="IPR023298">
    <property type="entry name" value="ATPase_P-typ_TM_dom_sf"/>
</dbReference>
<gene>
    <name evidence="8" type="ORF">CU097_001070</name>
</gene>
<keyword evidence="5 6" id="KW-0472">Membrane</keyword>
<evidence type="ECO:0000256" key="1">
    <source>
        <dbReference type="ARBA" id="ARBA00004651"/>
    </source>
</evidence>
<feature type="transmembrane region" description="Helical" evidence="6">
    <location>
        <begin position="200"/>
        <end position="222"/>
    </location>
</feature>
<evidence type="ECO:0000313" key="9">
    <source>
        <dbReference type="Proteomes" id="UP000252139"/>
    </source>
</evidence>